<keyword evidence="2" id="KW-0472">Membrane</keyword>
<gene>
    <name evidence="3" type="ORF">QTG54_015011</name>
</gene>
<feature type="region of interest" description="Disordered" evidence="1">
    <location>
        <begin position="100"/>
        <end position="120"/>
    </location>
</feature>
<keyword evidence="2" id="KW-1133">Transmembrane helix</keyword>
<evidence type="ECO:0000313" key="3">
    <source>
        <dbReference type="EMBL" id="KAK1734244.1"/>
    </source>
</evidence>
<sequence>MLRVVAEEDDEDHNRPSVIRKRAERQTNNMFSSMITVPEDNSTTSAENAIAAAMAANLATTDDTISNATPTKRGSMLDDSIRSTNSLVNKMQSALNEEWSWMSKRQHSPPPQDGPPVKTLLLSDNDQQHRQSSGNNPTKSRTKKADLIFGLVLLTVGFVIGGIFIHRDKLMYEMTALLSGTHTQQHHQSGGDPRQLPIIQHTLTYEERAQLYREKRQAGMLRPIGGEGKLGIDEQERLRYQQYFGYDQLREGHHQGESKF</sequence>
<evidence type="ECO:0000256" key="2">
    <source>
        <dbReference type="SAM" id="Phobius"/>
    </source>
</evidence>
<keyword evidence="2" id="KW-0812">Transmembrane</keyword>
<dbReference type="AlphaFoldDB" id="A0AAD8XUR3"/>
<feature type="compositionally biased region" description="Polar residues" evidence="1">
    <location>
        <begin position="26"/>
        <end position="36"/>
    </location>
</feature>
<reference evidence="3" key="1">
    <citation type="submission" date="2023-06" db="EMBL/GenBank/DDBJ databases">
        <title>Survivors Of The Sea: Transcriptome response of Skeletonema marinoi to long-term dormancy.</title>
        <authorList>
            <person name="Pinder M.I.M."/>
            <person name="Kourtchenko O."/>
            <person name="Robertson E.K."/>
            <person name="Larsson T."/>
            <person name="Maumus F."/>
            <person name="Osuna-Cruz C.M."/>
            <person name="Vancaester E."/>
            <person name="Stenow R."/>
            <person name="Vandepoele K."/>
            <person name="Ploug H."/>
            <person name="Bruchert V."/>
            <person name="Godhe A."/>
            <person name="Topel M."/>
        </authorList>
    </citation>
    <scope>NUCLEOTIDE SEQUENCE</scope>
    <source>
        <strain evidence="3">R05AC</strain>
    </source>
</reference>
<comment type="caution">
    <text evidence="3">The sequence shown here is derived from an EMBL/GenBank/DDBJ whole genome shotgun (WGS) entry which is preliminary data.</text>
</comment>
<feature type="transmembrane region" description="Helical" evidence="2">
    <location>
        <begin position="147"/>
        <end position="165"/>
    </location>
</feature>
<proteinExistence type="predicted"/>
<dbReference type="EMBL" id="JATAAI010000040">
    <property type="protein sequence ID" value="KAK1734244.1"/>
    <property type="molecule type" value="Genomic_DNA"/>
</dbReference>
<name>A0AAD8XUR3_9STRA</name>
<evidence type="ECO:0000256" key="1">
    <source>
        <dbReference type="SAM" id="MobiDB-lite"/>
    </source>
</evidence>
<organism evidence="3 4">
    <name type="scientific">Skeletonema marinoi</name>
    <dbReference type="NCBI Taxonomy" id="267567"/>
    <lineage>
        <taxon>Eukaryota</taxon>
        <taxon>Sar</taxon>
        <taxon>Stramenopiles</taxon>
        <taxon>Ochrophyta</taxon>
        <taxon>Bacillariophyta</taxon>
        <taxon>Coscinodiscophyceae</taxon>
        <taxon>Thalassiosirophycidae</taxon>
        <taxon>Thalassiosirales</taxon>
        <taxon>Skeletonemataceae</taxon>
        <taxon>Skeletonema</taxon>
        <taxon>Skeletonema marinoi-dohrnii complex</taxon>
    </lineage>
</organism>
<keyword evidence="4" id="KW-1185">Reference proteome</keyword>
<dbReference type="Proteomes" id="UP001224775">
    <property type="component" value="Unassembled WGS sequence"/>
</dbReference>
<feature type="region of interest" description="Disordered" evidence="1">
    <location>
        <begin position="1"/>
        <end position="36"/>
    </location>
</feature>
<evidence type="ECO:0000313" key="4">
    <source>
        <dbReference type="Proteomes" id="UP001224775"/>
    </source>
</evidence>
<protein>
    <submittedName>
        <fullName evidence="3">Uncharacterized protein</fullName>
    </submittedName>
</protein>
<accession>A0AAD8XUR3</accession>